<keyword evidence="4" id="KW-1185">Reference proteome</keyword>
<dbReference type="OMA" id="PKSMHEN"/>
<dbReference type="Gene3D" id="1.10.340.70">
    <property type="match status" value="1"/>
</dbReference>
<dbReference type="GeneID" id="119741376"/>
<evidence type="ECO:0000259" key="2">
    <source>
        <dbReference type="PROSITE" id="PS50994"/>
    </source>
</evidence>
<proteinExistence type="predicted"/>
<dbReference type="PANTHER" id="PTHR37984">
    <property type="entry name" value="PROTEIN CBG26694"/>
    <property type="match status" value="1"/>
</dbReference>
<dbReference type="FunFam" id="3.30.420.10:FF:000063">
    <property type="entry name" value="Retrovirus-related Pol polyprotein from transposon 297-like Protein"/>
    <property type="match status" value="1"/>
</dbReference>
<dbReference type="InterPro" id="IPR012337">
    <property type="entry name" value="RNaseH-like_sf"/>
</dbReference>
<dbReference type="EnsemblMetazoa" id="XM_038217127.1">
    <property type="protein sequence ID" value="XP_038073055.1"/>
    <property type="gene ID" value="LOC119741376"/>
</dbReference>
<feature type="compositionally biased region" description="Basic residues" evidence="1">
    <location>
        <begin position="415"/>
        <end position="429"/>
    </location>
</feature>
<dbReference type="OrthoDB" id="6153816at2759"/>
<dbReference type="InterPro" id="IPR050951">
    <property type="entry name" value="Retrovirus_Pol_polyprotein"/>
</dbReference>
<dbReference type="PROSITE" id="PS50994">
    <property type="entry name" value="INTEGRASE"/>
    <property type="match status" value="1"/>
</dbReference>
<evidence type="ECO:0000313" key="4">
    <source>
        <dbReference type="Proteomes" id="UP000887568"/>
    </source>
</evidence>
<feature type="region of interest" description="Disordered" evidence="1">
    <location>
        <begin position="360"/>
        <end position="429"/>
    </location>
</feature>
<dbReference type="Pfam" id="PF00665">
    <property type="entry name" value="rve"/>
    <property type="match status" value="1"/>
</dbReference>
<dbReference type="InterPro" id="IPR036397">
    <property type="entry name" value="RNaseH_sf"/>
</dbReference>
<dbReference type="SUPFAM" id="SSF53098">
    <property type="entry name" value="Ribonuclease H-like"/>
    <property type="match status" value="1"/>
</dbReference>
<dbReference type="RefSeq" id="XP_038073055.1">
    <property type="nucleotide sequence ID" value="XM_038217127.1"/>
</dbReference>
<evidence type="ECO:0000313" key="3">
    <source>
        <dbReference type="EnsemblMetazoa" id="XP_038073055.1"/>
    </source>
</evidence>
<dbReference type="Gene3D" id="3.30.420.10">
    <property type="entry name" value="Ribonuclease H-like superfamily/Ribonuclease H"/>
    <property type="match status" value="1"/>
</dbReference>
<feature type="domain" description="Integrase catalytic" evidence="2">
    <location>
        <begin position="106"/>
        <end position="268"/>
    </location>
</feature>
<dbReference type="GO" id="GO:0015074">
    <property type="term" value="P:DNA integration"/>
    <property type="evidence" value="ECO:0007669"/>
    <property type="project" value="InterPro"/>
</dbReference>
<organism evidence="3 4">
    <name type="scientific">Patiria miniata</name>
    <name type="common">Bat star</name>
    <name type="synonym">Asterina miniata</name>
    <dbReference type="NCBI Taxonomy" id="46514"/>
    <lineage>
        <taxon>Eukaryota</taxon>
        <taxon>Metazoa</taxon>
        <taxon>Echinodermata</taxon>
        <taxon>Eleutherozoa</taxon>
        <taxon>Asterozoa</taxon>
        <taxon>Asteroidea</taxon>
        <taxon>Valvatacea</taxon>
        <taxon>Valvatida</taxon>
        <taxon>Asterinidae</taxon>
        <taxon>Patiria</taxon>
    </lineage>
</organism>
<dbReference type="GO" id="GO:0003676">
    <property type="term" value="F:nucleic acid binding"/>
    <property type="evidence" value="ECO:0007669"/>
    <property type="project" value="InterPro"/>
</dbReference>
<protein>
    <recommendedName>
        <fullName evidence="2">Integrase catalytic domain-containing protein</fullName>
    </recommendedName>
</protein>
<dbReference type="Proteomes" id="UP000887568">
    <property type="component" value="Unplaced"/>
</dbReference>
<name>A0A914BB38_PATMI</name>
<dbReference type="PANTHER" id="PTHR37984:SF7">
    <property type="entry name" value="INTEGRASE CATALYTIC DOMAIN-CONTAINING PROTEIN"/>
    <property type="match status" value="1"/>
</dbReference>
<dbReference type="InterPro" id="IPR001584">
    <property type="entry name" value="Integrase_cat-core"/>
</dbReference>
<dbReference type="Pfam" id="PF17921">
    <property type="entry name" value="Integrase_H2C2"/>
    <property type="match status" value="1"/>
</dbReference>
<dbReference type="InterPro" id="IPR041588">
    <property type="entry name" value="Integrase_H2C2"/>
</dbReference>
<sequence length="429" mass="48891">MTGWPEDPKDLPKCIRHYWSCRDELSVDNGLVVKGDRIIIPESMQQETLAKIHAGHQGVNKCQLRAKVCVYWPGINKDIEQLVGKCVVCQTHQRKQSHEPLLPHEIPQRPWQTVGTDLFHFDNADYLIIADYYSKATFVRRVSGQCSSAAVITLTKQIFSEQGIPTKVISDNGPQYDSREYHKFSQDWEIDHVTSSPRYPRSNGFIERMIQTVKLTLTKAKQSNVDPYLALLCLRTTPIDSALPSPAELLNGRKLKDNLPSKIRHNRHDKDDVYARLAQRQDKQKEYHDRDGMRKLSSLVPGQHVTVQDHHTGKWTPAVVKDACPEPRSFIVQTPTGQSLRRNRVHIRNTEPMRKTLRFADPPVASVHTPSLNPHAPKSILRKTGSKSTDQKQHSDNNNSITNLPAVATEPYRTRSGRVVKKPQRLIET</sequence>
<evidence type="ECO:0000256" key="1">
    <source>
        <dbReference type="SAM" id="MobiDB-lite"/>
    </source>
</evidence>
<reference evidence="3" key="1">
    <citation type="submission" date="2022-11" db="UniProtKB">
        <authorList>
            <consortium name="EnsemblMetazoa"/>
        </authorList>
    </citation>
    <scope>IDENTIFICATION</scope>
</reference>
<dbReference type="FunFam" id="1.10.340.70:FF:000003">
    <property type="entry name" value="Protein CBG25708"/>
    <property type="match status" value="1"/>
</dbReference>
<dbReference type="AlphaFoldDB" id="A0A914BB38"/>
<accession>A0A914BB38</accession>